<reference evidence="3" key="1">
    <citation type="submission" date="2021-09" db="EMBL/GenBank/DDBJ databases">
        <authorList>
            <consortium name="AG Swart"/>
            <person name="Singh M."/>
            <person name="Singh A."/>
            <person name="Seah K."/>
            <person name="Emmerich C."/>
        </authorList>
    </citation>
    <scope>NUCLEOTIDE SEQUENCE</scope>
    <source>
        <strain evidence="3">ATCC30299</strain>
    </source>
</reference>
<feature type="coiled-coil region" evidence="1">
    <location>
        <begin position="227"/>
        <end position="286"/>
    </location>
</feature>
<evidence type="ECO:0000313" key="4">
    <source>
        <dbReference type="Proteomes" id="UP001162131"/>
    </source>
</evidence>
<accession>A0AAU9JPM6</accession>
<gene>
    <name evidence="3" type="ORF">BSTOLATCC_MIC49395</name>
</gene>
<sequence>MENYKGKKASPLLPNLREQIKSSGYLKERPTFTNSVSSPRMSYPMTDRFTFTKNRFHKYTSSFLPSEKPKSPHAATDNWISNRNQTPTKPAHFFKISEPEFRYHEFNSPFIKTKSDIITTLRELMVTTQRPYDSSQTINRLKLVLKTLEILSNEEGKYQAEMKYIVDEIKNAIFANKEEIKPKLLEIVYEKHIDALSDLDGYVPYSYLYYILNEINEGYIGKELQNEKNIEELKKKHVEEIEEINKKTAELQRIIDGKLEGNVDLADEYQKLKADFDRKLRELKIAIAKTSELDSKLKNCKKALKDAEFLNSDINDELKKTNEVNTRLREQLRLANVEYEKLKDKYENFSGGYSTIIYKLKQSYESNDELEMRISQLLKEKTELSVRAAAGYEELTPRPNLEPLFKEMGENFPKGSTIDRIGILFSHIVDWKNKNNKVKKTKKPRAKSPRRETSPYIEEDDKRTKESSLLELYVPSSPRRSVQNPITWGSLLQP</sequence>
<keyword evidence="4" id="KW-1185">Reference proteome</keyword>
<evidence type="ECO:0008006" key="5">
    <source>
        <dbReference type="Google" id="ProtNLM"/>
    </source>
</evidence>
<organism evidence="3 4">
    <name type="scientific">Blepharisma stoltei</name>
    <dbReference type="NCBI Taxonomy" id="1481888"/>
    <lineage>
        <taxon>Eukaryota</taxon>
        <taxon>Sar</taxon>
        <taxon>Alveolata</taxon>
        <taxon>Ciliophora</taxon>
        <taxon>Postciliodesmatophora</taxon>
        <taxon>Heterotrichea</taxon>
        <taxon>Heterotrichida</taxon>
        <taxon>Blepharismidae</taxon>
        <taxon>Blepharisma</taxon>
    </lineage>
</organism>
<comment type="caution">
    <text evidence="3">The sequence shown here is derived from an EMBL/GenBank/DDBJ whole genome shotgun (WGS) entry which is preliminary data.</text>
</comment>
<dbReference type="EMBL" id="CAJZBQ010000048">
    <property type="protein sequence ID" value="CAG9329776.1"/>
    <property type="molecule type" value="Genomic_DNA"/>
</dbReference>
<keyword evidence="1" id="KW-0175">Coiled coil</keyword>
<name>A0AAU9JPM6_9CILI</name>
<evidence type="ECO:0000313" key="3">
    <source>
        <dbReference type="EMBL" id="CAG9329776.1"/>
    </source>
</evidence>
<evidence type="ECO:0000256" key="2">
    <source>
        <dbReference type="SAM" id="MobiDB-lite"/>
    </source>
</evidence>
<dbReference type="Proteomes" id="UP001162131">
    <property type="component" value="Unassembled WGS sequence"/>
</dbReference>
<proteinExistence type="predicted"/>
<feature type="compositionally biased region" description="Basic residues" evidence="2">
    <location>
        <begin position="436"/>
        <end position="448"/>
    </location>
</feature>
<feature type="region of interest" description="Disordered" evidence="2">
    <location>
        <begin position="62"/>
        <end position="82"/>
    </location>
</feature>
<feature type="region of interest" description="Disordered" evidence="2">
    <location>
        <begin position="436"/>
        <end position="467"/>
    </location>
</feature>
<dbReference type="AlphaFoldDB" id="A0AAU9JPM6"/>
<feature type="coiled-coil region" evidence="1">
    <location>
        <begin position="311"/>
        <end position="387"/>
    </location>
</feature>
<evidence type="ECO:0000256" key="1">
    <source>
        <dbReference type="SAM" id="Coils"/>
    </source>
</evidence>
<protein>
    <recommendedName>
        <fullName evidence="5">Translin-associated factor X-interacting protein 1 N-terminal domain-containing protein</fullName>
    </recommendedName>
</protein>